<evidence type="ECO:0000313" key="2">
    <source>
        <dbReference type="EMBL" id="KAK9719207.1"/>
    </source>
</evidence>
<organism evidence="2 3">
    <name type="scientific">Popillia japonica</name>
    <name type="common">Japanese beetle</name>
    <dbReference type="NCBI Taxonomy" id="7064"/>
    <lineage>
        <taxon>Eukaryota</taxon>
        <taxon>Metazoa</taxon>
        <taxon>Ecdysozoa</taxon>
        <taxon>Arthropoda</taxon>
        <taxon>Hexapoda</taxon>
        <taxon>Insecta</taxon>
        <taxon>Pterygota</taxon>
        <taxon>Neoptera</taxon>
        <taxon>Endopterygota</taxon>
        <taxon>Coleoptera</taxon>
        <taxon>Polyphaga</taxon>
        <taxon>Scarabaeiformia</taxon>
        <taxon>Scarabaeidae</taxon>
        <taxon>Rutelinae</taxon>
        <taxon>Popillia</taxon>
    </lineage>
</organism>
<dbReference type="PANTHER" id="PTHR23302">
    <property type="entry name" value="TRANSMEMBRANE CHANNEL-RELATED"/>
    <property type="match status" value="1"/>
</dbReference>
<feature type="transmembrane region" description="Helical" evidence="1">
    <location>
        <begin position="83"/>
        <end position="107"/>
    </location>
</feature>
<keyword evidence="1" id="KW-1133">Transmembrane helix</keyword>
<comment type="caution">
    <text evidence="2">The sequence shown here is derived from an EMBL/GenBank/DDBJ whole genome shotgun (WGS) entry which is preliminary data.</text>
</comment>
<name>A0AAW1KJD0_POPJA</name>
<reference evidence="2 3" key="1">
    <citation type="journal article" date="2024" name="BMC Genomics">
        <title>De novo assembly and annotation of Popillia japonica's genome with initial clues to its potential as an invasive pest.</title>
        <authorList>
            <person name="Cucini C."/>
            <person name="Boschi S."/>
            <person name="Funari R."/>
            <person name="Cardaioli E."/>
            <person name="Iannotti N."/>
            <person name="Marturano G."/>
            <person name="Paoli F."/>
            <person name="Bruttini M."/>
            <person name="Carapelli A."/>
            <person name="Frati F."/>
            <person name="Nardi F."/>
        </authorList>
    </citation>
    <scope>NUCLEOTIDE SEQUENCE [LARGE SCALE GENOMIC DNA]</scope>
    <source>
        <strain evidence="2">DMR45628</strain>
    </source>
</reference>
<keyword evidence="1" id="KW-0472">Membrane</keyword>
<sequence>MDSKHPRYPDFGFLRRSRFYHSSPLSLLLYGGEIQNILDILTSAFFAVPAFIILVLCLYYFTAVNSANRHMVRILKDQLIQNILDILTSAFFAVPAFIILVLCLYYFTAVNSANRHMVRILKDQLVLEGHDKQFLLERLSLFIKQQQDAQKQLRRSEGDRNAASN</sequence>
<dbReference type="EMBL" id="JASPKY010000222">
    <property type="protein sequence ID" value="KAK9719207.1"/>
    <property type="molecule type" value="Genomic_DNA"/>
</dbReference>
<keyword evidence="1" id="KW-0812">Transmembrane</keyword>
<dbReference type="Proteomes" id="UP001458880">
    <property type="component" value="Unassembled WGS sequence"/>
</dbReference>
<protein>
    <submittedName>
        <fullName evidence="2">Uncharacterized protein</fullName>
    </submittedName>
</protein>
<accession>A0AAW1KJD0</accession>
<proteinExistence type="predicted"/>
<gene>
    <name evidence="2" type="ORF">QE152_g22839</name>
</gene>
<feature type="transmembrane region" description="Helical" evidence="1">
    <location>
        <begin position="40"/>
        <end position="62"/>
    </location>
</feature>
<keyword evidence="3" id="KW-1185">Reference proteome</keyword>
<dbReference type="GO" id="GO:0005886">
    <property type="term" value="C:plasma membrane"/>
    <property type="evidence" value="ECO:0007669"/>
    <property type="project" value="InterPro"/>
</dbReference>
<dbReference type="GO" id="GO:0008381">
    <property type="term" value="F:mechanosensitive monoatomic ion channel activity"/>
    <property type="evidence" value="ECO:0007669"/>
    <property type="project" value="TreeGrafter"/>
</dbReference>
<dbReference type="InterPro" id="IPR038900">
    <property type="entry name" value="TMC"/>
</dbReference>
<dbReference type="AlphaFoldDB" id="A0AAW1KJD0"/>
<evidence type="ECO:0000256" key="1">
    <source>
        <dbReference type="SAM" id="Phobius"/>
    </source>
</evidence>
<evidence type="ECO:0000313" key="3">
    <source>
        <dbReference type="Proteomes" id="UP001458880"/>
    </source>
</evidence>
<dbReference type="PANTHER" id="PTHR23302:SF24">
    <property type="entry name" value="TMC DOMAIN-CONTAINING PROTEIN"/>
    <property type="match status" value="1"/>
</dbReference>